<dbReference type="Proteomes" id="UP000005640">
    <property type="component" value="Chromosome 6"/>
</dbReference>
<dbReference type="Ensembl" id="ENST00000471906.1">
    <property type="protein sequence ID" value="ENSP00000417514.1"/>
    <property type="gene ID" value="ENSG00000180537.14"/>
</dbReference>
<dbReference type="OpenTargets" id="ENSG00000180537"/>
<reference evidence="1" key="5">
    <citation type="submission" date="2025-09" db="UniProtKB">
        <authorList>
            <consortium name="Ensembl"/>
        </authorList>
    </citation>
    <scope>IDENTIFICATION</scope>
</reference>
<proteinExistence type="predicted"/>
<protein>
    <submittedName>
        <fullName evidence="1">Ring finger protein 182</fullName>
    </submittedName>
</protein>
<dbReference type="OMA" id="SWTVWNC"/>
<keyword evidence="2" id="KW-1185">Reference proteome</keyword>
<dbReference type="HGNC" id="HGNC:28522">
    <property type="gene designation" value="RNF182"/>
</dbReference>
<dbReference type="UCSC" id="uc063lza.1">
    <property type="organism name" value="human"/>
</dbReference>
<dbReference type="VEuPathDB" id="HostDB:ENSG00000180537"/>
<evidence type="ECO:0000313" key="2">
    <source>
        <dbReference type="Proteomes" id="UP000005640"/>
    </source>
</evidence>
<dbReference type="HOGENOM" id="CLU_3435905_0_0_1"/>
<accession>C9JAJ3</accession>
<name>C9JAJ3_HUMAN</name>
<dbReference type="Antibodypedia" id="1547">
    <property type="antibodies" value="129 antibodies from 18 providers"/>
</dbReference>
<dbReference type="GeneTree" id="ENSGT00730000111020"/>
<evidence type="ECO:0000313" key="1">
    <source>
        <dbReference type="Ensembl" id="ENSP00000417514.1"/>
    </source>
</evidence>
<dbReference type="OrthoDB" id="8936585at2759"/>
<sequence>MASQPPEDTAESQ</sequence>
<gene>
    <name evidence="1" type="primary">RNF182</name>
</gene>
<dbReference type="EMBL" id="AL138718">
    <property type="status" value="NOT_ANNOTATED_CDS"/>
    <property type="molecule type" value="Genomic_DNA"/>
</dbReference>
<reference evidence="1" key="4">
    <citation type="submission" date="2025-08" db="UniProtKB">
        <authorList>
            <consortium name="Ensembl"/>
        </authorList>
    </citation>
    <scope>IDENTIFICATION</scope>
</reference>
<dbReference type="ExpressionAtlas" id="C9JAJ3">
    <property type="expression patterns" value="baseline and differential"/>
</dbReference>
<dbReference type="ChiTaRS" id="RNF182">
    <property type="organism name" value="human"/>
</dbReference>
<reference evidence="1 2" key="2">
    <citation type="journal article" date="2003" name="Nature">
        <title>The DNA sequence and analysis of human chromosome 6.</title>
        <authorList>
            <person name="Mungall A.J."/>
            <person name="Palmer S.A."/>
            <person name="Sims S.K."/>
            <person name="Edwards C.A."/>
            <person name="Ashurst J.L."/>
            <person name="Wilming L."/>
            <person name="Jones M.C."/>
            <person name="Horton R."/>
            <person name="Hunt S.E."/>
            <person name="Scott C.E."/>
            <person name="Gilbert J.G."/>
            <person name="Clamp M.E."/>
            <person name="Bethel G."/>
            <person name="Milne S."/>
            <person name="Ainscough R."/>
            <person name="Almeida J.P."/>
            <person name="Ambrose K.D."/>
            <person name="Andrews T.D."/>
            <person name="Ashwell R.I."/>
            <person name="Babbage A.K."/>
            <person name="Bagguley C.L."/>
            <person name="Bailey J."/>
            <person name="Banerjee R."/>
            <person name="Barker D.J."/>
            <person name="Barlow K.F."/>
            <person name="Bates K."/>
            <person name="Beare D.M."/>
            <person name="Beasley H."/>
            <person name="Beasley O."/>
            <person name="Bird C.P."/>
            <person name="Blakey S."/>
            <person name="Bray-Allen S."/>
            <person name="Brook J."/>
            <person name="Brown A.J."/>
            <person name="Brown J.Y."/>
            <person name="Burford D.C."/>
            <person name="Burrill W."/>
            <person name="Burton J."/>
            <person name="Carder C."/>
            <person name="Carter N.P."/>
            <person name="Chapman J.C."/>
            <person name="Clark S.Y."/>
            <person name="Clark G."/>
            <person name="Clee C.M."/>
            <person name="Clegg S."/>
            <person name="Cobley V."/>
            <person name="Collier R.E."/>
            <person name="Collins J.E."/>
            <person name="Colman L.K."/>
            <person name="Corby N.R."/>
            <person name="Coville G.J."/>
            <person name="Culley K.M."/>
            <person name="Dhami P."/>
            <person name="Davies J."/>
            <person name="Dunn M."/>
            <person name="Earthrowl M.E."/>
            <person name="Ellington A.E."/>
            <person name="Evans K.A."/>
            <person name="Faulkner L."/>
            <person name="Francis M.D."/>
            <person name="Frankish A."/>
            <person name="Frankland J."/>
            <person name="French L."/>
            <person name="Garner P."/>
            <person name="Garnett J."/>
            <person name="Ghori M.J."/>
            <person name="Gilby L.M."/>
            <person name="Gillson C.J."/>
            <person name="Glithero R.J."/>
            <person name="Grafham D.V."/>
            <person name="Grant M."/>
            <person name="Gribble S."/>
            <person name="Griffiths C."/>
            <person name="Griffiths M."/>
            <person name="Hall R."/>
            <person name="Halls K.S."/>
            <person name="Hammond S."/>
            <person name="Harley J.L."/>
            <person name="Hart E.A."/>
            <person name="Heath P.D."/>
            <person name="Heathcott R."/>
            <person name="Holmes S.J."/>
            <person name="Howden P.J."/>
            <person name="Howe K.L."/>
            <person name="Howell G.R."/>
            <person name="Huckle E."/>
            <person name="Humphray S.J."/>
            <person name="Humphries M.D."/>
            <person name="Hunt A.R."/>
            <person name="Johnson C.M."/>
            <person name="Joy A.A."/>
            <person name="Kay M."/>
            <person name="Keenan S.J."/>
            <person name="Kimberley A.M."/>
            <person name="King A."/>
            <person name="Laird G.K."/>
            <person name="Langford C."/>
            <person name="Lawlor S."/>
            <person name="Leongamornlert D.A."/>
            <person name="Leversha M."/>
            <person name="Lloyd C.R."/>
            <person name="Lloyd D.M."/>
            <person name="Loveland J.E."/>
            <person name="Lovell J."/>
            <person name="Martin S."/>
            <person name="Mashreghi-Mohammadi M."/>
            <person name="Maslen G.L."/>
            <person name="Matthews L."/>
            <person name="McCann O.T."/>
            <person name="McLaren S.J."/>
            <person name="McLay K."/>
            <person name="McMurray A."/>
            <person name="Moore M.J."/>
            <person name="Mullikin J.C."/>
            <person name="Niblett D."/>
            <person name="Nickerson T."/>
            <person name="Novik K.L."/>
            <person name="Oliver K."/>
            <person name="Overton-Larty E.K."/>
            <person name="Parker A."/>
            <person name="Patel R."/>
            <person name="Pearce A.V."/>
            <person name="Peck A.I."/>
            <person name="Phillimore B."/>
            <person name="Phillips S."/>
            <person name="Plumb R.W."/>
            <person name="Porter K.M."/>
            <person name="Ramsey Y."/>
            <person name="Ranby S.A."/>
            <person name="Rice C.M."/>
            <person name="Ross M.T."/>
            <person name="Searle S.M."/>
            <person name="Sehra H.K."/>
            <person name="Sheridan E."/>
            <person name="Skuce C.D."/>
            <person name="Smith S."/>
            <person name="Smith M."/>
            <person name="Spraggon L."/>
            <person name="Squares S.L."/>
            <person name="Steward C.A."/>
            <person name="Sycamore N."/>
            <person name="Tamlyn-Hall G."/>
            <person name="Tester J."/>
            <person name="Theaker A.J."/>
            <person name="Thomas D.W."/>
            <person name="Thorpe A."/>
            <person name="Tracey A."/>
            <person name="Tromans A."/>
            <person name="Tubby B."/>
            <person name="Wall M."/>
            <person name="Wallis J.M."/>
            <person name="West A.P."/>
            <person name="White S.S."/>
            <person name="Whitehead S.L."/>
            <person name="Whittaker H."/>
            <person name="Wild A."/>
            <person name="Willey D.J."/>
            <person name="Wilmer T.E."/>
            <person name="Wood J.M."/>
            <person name="Wray P.W."/>
            <person name="Wyatt J.C."/>
            <person name="Young L."/>
            <person name="Younger R.M."/>
            <person name="Bentley D.R."/>
            <person name="Coulson A."/>
            <person name="Durbin R."/>
            <person name="Hubbard T."/>
            <person name="Sulston J.E."/>
            <person name="Dunham I."/>
            <person name="Rogers J."/>
            <person name="Beck S."/>
        </authorList>
    </citation>
    <scope>NUCLEOTIDE SEQUENCE [LARGE SCALE GENOMIC DNA]</scope>
</reference>
<dbReference type="Ensembl" id="ENST00000471906.1">
    <property type="protein sequence ID" value="ENSP00000417514.1"/>
    <property type="gene ID" value="ENSG00000180537.13"/>
</dbReference>
<reference evidence="1 2" key="3">
    <citation type="journal article" date="2004" name="Nature">
        <title>Finishing the euchromatic sequence of the human genome.</title>
        <authorList>
            <consortium name="International Human Genome Sequencing Consortium"/>
        </authorList>
    </citation>
    <scope>NUCLEOTIDE SEQUENCE [LARGE SCALE GENOMIC DNA]</scope>
</reference>
<reference evidence="1 2" key="1">
    <citation type="journal article" date="2001" name="Nature">
        <title>Initial sequencing and analysis of the human genome.</title>
        <authorList>
            <consortium name="International Human Genome Sequencing Consortium"/>
            <person name="Lander E.S."/>
            <person name="Linton L.M."/>
            <person name="Birren B."/>
            <person name="Nusbaum C."/>
            <person name="Zody M.C."/>
            <person name="Baldwin J."/>
            <person name="Devon K."/>
            <person name="Dewar K."/>
            <person name="Doyle M."/>
            <person name="FitzHugh W."/>
            <person name="Funke R."/>
            <person name="Gage D."/>
            <person name="Harris K."/>
            <person name="Heaford A."/>
            <person name="Howland J."/>
            <person name="Kann L."/>
            <person name="Lehoczky J."/>
            <person name="LeVine R."/>
            <person name="McEwan P."/>
            <person name="McKernan K."/>
            <person name="Meldrim J."/>
            <person name="Mesirov J.P."/>
            <person name="Miranda C."/>
            <person name="Morris W."/>
            <person name="Naylor J."/>
            <person name="Raymond C."/>
            <person name="Rosetti M."/>
            <person name="Santos R."/>
            <person name="Sheridan A."/>
            <person name="Sougnez C."/>
            <person name="Stange-Thomann N."/>
            <person name="Stojanovic N."/>
            <person name="Subramanian A."/>
            <person name="Wyman D."/>
            <person name="Rogers J."/>
            <person name="Sulston J."/>
            <person name="Ainscough R."/>
            <person name="Beck S."/>
            <person name="Bentley D."/>
            <person name="Burton J."/>
            <person name="Clee C."/>
            <person name="Carter N."/>
            <person name="Coulson A."/>
            <person name="Deadman R."/>
            <person name="Deloukas P."/>
            <person name="Dunham A."/>
            <person name="Dunham I."/>
            <person name="Durbin R."/>
            <person name="French L."/>
            <person name="Grafham D."/>
            <person name="Gregory S."/>
            <person name="Hubbard T."/>
            <person name="Humphray S."/>
            <person name="Hunt A."/>
            <person name="Jones M."/>
            <person name="Lloyd C."/>
            <person name="McMurray A."/>
            <person name="Matthews L."/>
            <person name="Mercer S."/>
            <person name="Milne S."/>
            <person name="Mullikin J.C."/>
            <person name="Mungall A."/>
            <person name="Plumb R."/>
            <person name="Ross M."/>
            <person name="Shownkeen R."/>
            <person name="Sims S."/>
            <person name="Waterston R.H."/>
            <person name="Wilson R.K."/>
            <person name="Hillier L.W."/>
            <person name="McPherson J.D."/>
            <person name="Marra M.A."/>
            <person name="Mardis E.R."/>
            <person name="Fulton L.A."/>
            <person name="Chinwalla A.T."/>
            <person name="Pepin K.H."/>
            <person name="Gish W.R."/>
            <person name="Chissoe S.L."/>
            <person name="Wendl M.C."/>
            <person name="Delehaunty K.D."/>
            <person name="Miner T.L."/>
            <person name="Delehaunty A."/>
            <person name="Kramer J.B."/>
            <person name="Cook L.L."/>
            <person name="Fulton R.S."/>
            <person name="Johnson D.L."/>
            <person name="Minx P.J."/>
            <person name="Clifton S.W."/>
            <person name="Hawkins T."/>
            <person name="Branscomb E."/>
            <person name="Predki P."/>
            <person name="Richardson P."/>
            <person name="Wenning S."/>
            <person name="Slezak T."/>
            <person name="Doggett N."/>
            <person name="Cheng J.F."/>
            <person name="Olsen A."/>
            <person name="Lucas S."/>
            <person name="Elkin C."/>
            <person name="Uberbacher E."/>
            <person name="Frazier M."/>
            <person name="Gibbs R.A."/>
            <person name="Muzny D.M."/>
            <person name="Scherer S.E."/>
            <person name="Bouck J.B."/>
            <person name="Sodergren E.J."/>
            <person name="Worley K.C."/>
            <person name="Rives C.M."/>
            <person name="Gorrell J.H."/>
            <person name="Metzker M.L."/>
            <person name="Naylor S.L."/>
            <person name="Kucherlapati R.S."/>
            <person name="Nelson D.L."/>
            <person name="Weinstock G.M."/>
            <person name="Sakaki Y."/>
            <person name="Fujiyama A."/>
            <person name="Hattori M."/>
            <person name="Yada T."/>
            <person name="Toyoda A."/>
            <person name="Itoh T."/>
            <person name="Kawagoe C."/>
            <person name="Watanabe H."/>
            <person name="Totoki Y."/>
            <person name="Taylor T."/>
            <person name="Weissenbach J."/>
            <person name="Heilig R."/>
            <person name="Saurin W."/>
            <person name="Artiguenave F."/>
            <person name="Brottier P."/>
            <person name="Bruls T."/>
            <person name="Pelletier E."/>
            <person name="Robert C."/>
            <person name="Wincker P."/>
            <person name="Smith D.R."/>
            <person name="Doucette-Stamm L."/>
            <person name="Rubenfield M."/>
            <person name="Weinstock K."/>
            <person name="Lee H.M."/>
            <person name="Dubois J."/>
            <person name="Rosenthal A."/>
            <person name="Platzer M."/>
            <person name="Nyakatura G."/>
            <person name="Taudien S."/>
            <person name="Rump A."/>
            <person name="Yang H."/>
            <person name="Yu J."/>
            <person name="Wang J."/>
            <person name="Huang G."/>
            <person name="Gu J."/>
            <person name="Hood L."/>
            <person name="Rowen L."/>
            <person name="Madan A."/>
            <person name="Qin S."/>
            <person name="Davis R.W."/>
            <person name="Federspiel N.A."/>
            <person name="Abola A.P."/>
            <person name="Proctor M.J."/>
            <person name="Myers R.M."/>
            <person name="Schmutz J."/>
            <person name="Dickson M."/>
            <person name="Grimwood J."/>
            <person name="Cox D.R."/>
            <person name="Olson M.V."/>
            <person name="Kaul R."/>
            <person name="Raymond C."/>
            <person name="Shimizu N."/>
            <person name="Kawasaki K."/>
            <person name="Minoshima S."/>
            <person name="Evans G.A."/>
            <person name="Athanasiou M."/>
            <person name="Schultz R."/>
            <person name="Roe B.A."/>
            <person name="Chen F."/>
            <person name="Pan H."/>
            <person name="Ramser J."/>
            <person name="Lehrach H."/>
            <person name="Reinhardt R."/>
            <person name="McCombie W.R."/>
            <person name="de la Bastide M."/>
            <person name="Dedhia N."/>
            <person name="Blocker H."/>
            <person name="Hornischer K."/>
            <person name="Nordsiek G."/>
            <person name="Agarwala R."/>
            <person name="Aravind L."/>
            <person name="Bailey J.A."/>
            <person name="Bateman A."/>
            <person name="Batzoglou S."/>
            <person name="Birney E."/>
            <person name="Bork P."/>
            <person name="Brown D.G."/>
            <person name="Burge C.B."/>
            <person name="Cerutti L."/>
            <person name="Chen H.C."/>
            <person name="Church D."/>
            <person name="Clamp M."/>
            <person name="Copley R.R."/>
            <person name="Doerks T."/>
            <person name="Eddy S.R."/>
            <person name="Eichler E.E."/>
            <person name="Furey T.S."/>
            <person name="Galagan J."/>
            <person name="Gilbert J.G."/>
            <person name="Harmon C."/>
            <person name="Hayashizaki Y."/>
            <person name="Haussler D."/>
            <person name="Hermjakob H."/>
            <person name="Hokamp K."/>
            <person name="Jang W."/>
            <person name="Johnson L.S."/>
            <person name="Jones T.A."/>
            <person name="Kasif S."/>
            <person name="Kaspryzk A."/>
            <person name="Kennedy S."/>
            <person name="Kent W.J."/>
            <person name="Kitts P."/>
            <person name="Koonin E.V."/>
            <person name="Korf I."/>
            <person name="Kulp D."/>
            <person name="Lancet D."/>
            <person name="Lowe T.M."/>
            <person name="McLysaght A."/>
            <person name="Mikkelsen T."/>
            <person name="Moran J.V."/>
            <person name="Mulder N."/>
            <person name="Pollara V.J."/>
            <person name="Ponting C.P."/>
            <person name="Schuler G."/>
            <person name="Schultz J."/>
            <person name="Slater G."/>
            <person name="Smit A.F."/>
            <person name="Stupka E."/>
            <person name="Szustakowski J."/>
            <person name="Thierry-Mieg D."/>
            <person name="Thierry-Mieg J."/>
            <person name="Wagner L."/>
            <person name="Wallis J."/>
            <person name="Wheeler R."/>
            <person name="Williams A."/>
            <person name="Wolf Y.I."/>
            <person name="Wolfe K.H."/>
            <person name="Yang S.P."/>
            <person name="Yeh R.F."/>
            <person name="Collins F."/>
            <person name="Guyer M.S."/>
            <person name="Peterson J."/>
            <person name="Felsenfeld A."/>
            <person name="Wetterstrand K.A."/>
            <person name="Patrinos A."/>
            <person name="Morgan M.J."/>
            <person name="de Jong P."/>
            <person name="Catanese J.J."/>
            <person name="Osoegawa K."/>
            <person name="Shizuya H."/>
            <person name="Choi S."/>
            <person name="Chen Y.J."/>
        </authorList>
    </citation>
    <scope>NUCLEOTIDE SEQUENCE [LARGE SCALE GENOMIC DNA]</scope>
</reference>
<organism evidence="1 2">
    <name type="scientific">Homo sapiens</name>
    <name type="common">Human</name>
    <dbReference type="NCBI Taxonomy" id="9606"/>
    <lineage>
        <taxon>Eukaryota</taxon>
        <taxon>Metazoa</taxon>
        <taxon>Chordata</taxon>
        <taxon>Craniata</taxon>
        <taxon>Vertebrata</taxon>
        <taxon>Euteleostomi</taxon>
        <taxon>Mammalia</taxon>
        <taxon>Eutheria</taxon>
        <taxon>Euarchontoglires</taxon>
        <taxon>Primates</taxon>
        <taxon>Haplorrhini</taxon>
        <taxon>Catarrhini</taxon>
        <taxon>Hominidae</taxon>
        <taxon>Homo</taxon>
    </lineage>
</organism>
<feature type="non-terminal residue" evidence="1">
    <location>
        <position position="13"/>
    </location>
</feature>
<dbReference type="Bgee" id="ENSG00000180537">
    <property type="expression patterns" value="Expressed in endothelial cell and 138 other cell types or tissues"/>
</dbReference>